<comment type="caution">
    <text evidence="7">The sequence shown here is derived from an EMBL/GenBank/DDBJ whole genome shotgun (WGS) entry which is preliminary data.</text>
</comment>
<dbReference type="RefSeq" id="WP_105002263.1">
    <property type="nucleotide sequence ID" value="NZ_MQVX01000001.1"/>
</dbReference>
<dbReference type="Gene3D" id="2.40.10.350">
    <property type="entry name" value="Rod shape-determining protein MreC, domain 2"/>
    <property type="match status" value="1"/>
</dbReference>
<dbReference type="OrthoDB" id="9811827at2"/>
<evidence type="ECO:0000256" key="4">
    <source>
        <dbReference type="ARBA" id="ARBA00032089"/>
    </source>
</evidence>
<evidence type="ECO:0000256" key="1">
    <source>
        <dbReference type="ARBA" id="ARBA00009369"/>
    </source>
</evidence>
<name>A0A2S7TAC3_9FLAO</name>
<dbReference type="InterPro" id="IPR042175">
    <property type="entry name" value="Cell/Rod_MreC_2"/>
</dbReference>
<dbReference type="Proteomes" id="UP000239366">
    <property type="component" value="Unassembled WGS sequence"/>
</dbReference>
<dbReference type="InterPro" id="IPR007221">
    <property type="entry name" value="MreC"/>
</dbReference>
<dbReference type="GO" id="GO:0008360">
    <property type="term" value="P:regulation of cell shape"/>
    <property type="evidence" value="ECO:0007669"/>
    <property type="project" value="UniProtKB-KW"/>
</dbReference>
<protein>
    <recommendedName>
        <fullName evidence="2">Cell shape-determining protein MreC</fullName>
    </recommendedName>
    <alternativeName>
        <fullName evidence="4">Cell shape protein MreC</fullName>
    </alternativeName>
</protein>
<feature type="coiled-coil region" evidence="5">
    <location>
        <begin position="60"/>
        <end position="90"/>
    </location>
</feature>
<keyword evidence="3" id="KW-0133">Cell shape</keyword>
<dbReference type="PANTHER" id="PTHR34138:SF1">
    <property type="entry name" value="CELL SHAPE-DETERMINING PROTEIN MREC"/>
    <property type="match status" value="1"/>
</dbReference>
<dbReference type="Gene3D" id="2.40.10.340">
    <property type="entry name" value="Rod shape-determining protein MreC, domain 1"/>
    <property type="match status" value="1"/>
</dbReference>
<keyword evidence="5" id="KW-0175">Coiled coil</keyword>
<accession>A0A2S7TAC3</accession>
<feature type="domain" description="Rod shape-determining protein MreC beta-barrel core" evidence="6">
    <location>
        <begin position="108"/>
        <end position="253"/>
    </location>
</feature>
<evidence type="ECO:0000259" key="6">
    <source>
        <dbReference type="Pfam" id="PF04085"/>
    </source>
</evidence>
<dbReference type="PANTHER" id="PTHR34138">
    <property type="entry name" value="CELL SHAPE-DETERMINING PROTEIN MREC"/>
    <property type="match status" value="1"/>
</dbReference>
<dbReference type="InterPro" id="IPR055342">
    <property type="entry name" value="MreC_beta-barrel_core"/>
</dbReference>
<proteinExistence type="inferred from homology"/>
<keyword evidence="8" id="KW-1185">Reference proteome</keyword>
<dbReference type="GO" id="GO:0005886">
    <property type="term" value="C:plasma membrane"/>
    <property type="evidence" value="ECO:0007669"/>
    <property type="project" value="TreeGrafter"/>
</dbReference>
<reference evidence="8" key="1">
    <citation type="submission" date="2016-11" db="EMBL/GenBank/DDBJ databases">
        <title>Trade-off between light-utilization and light-protection in marine flavobacteria.</title>
        <authorList>
            <person name="Kumagai Y."/>
            <person name="Yoshizawa S."/>
            <person name="Kogure K."/>
        </authorList>
    </citation>
    <scope>NUCLEOTIDE SEQUENCE [LARGE SCALE GENOMIC DNA]</scope>
    <source>
        <strain evidence="8">SG-18</strain>
    </source>
</reference>
<evidence type="ECO:0000313" key="7">
    <source>
        <dbReference type="EMBL" id="PQJ16594.1"/>
    </source>
</evidence>
<evidence type="ECO:0000256" key="2">
    <source>
        <dbReference type="ARBA" id="ARBA00013855"/>
    </source>
</evidence>
<dbReference type="NCBIfam" id="NF010532">
    <property type="entry name" value="PRK13922.9-3"/>
    <property type="match status" value="1"/>
</dbReference>
<evidence type="ECO:0000256" key="5">
    <source>
        <dbReference type="SAM" id="Coils"/>
    </source>
</evidence>
<evidence type="ECO:0000313" key="8">
    <source>
        <dbReference type="Proteomes" id="UP000239366"/>
    </source>
</evidence>
<sequence length="272" mass="31116">MQRIINFILSRRNTFLYLLLLFIGMMLTVQSHSYHQSKYFNSANWVSGQFYSISGGIGAYFDLKGENEKLQEENRRLRELLGTLEEVDSLQLAEDLRVYEYISARVNKNSITSYRNYLTINRGAAHGIEEDMAVITPLGVLGIIENTSQNFATVQSVLNDRSSINAIIKGTDQFGSLRWDGEDFTRVQLYDIPKLVPIKKSDTIMTGGMSSIFPPNIPIGVVVDYKLPKETSFYEIEVQLFNDMSNVRNVYVIRNNQREEILNLQAQTEDVE</sequence>
<gene>
    <name evidence="7" type="ORF">BST99_13495</name>
</gene>
<dbReference type="AlphaFoldDB" id="A0A2S7TAC3"/>
<dbReference type="EMBL" id="MQVX01000001">
    <property type="protein sequence ID" value="PQJ16594.1"/>
    <property type="molecule type" value="Genomic_DNA"/>
</dbReference>
<comment type="similarity">
    <text evidence="1">Belongs to the MreC family.</text>
</comment>
<organism evidence="7 8">
    <name type="scientific">Aureicoccus marinus</name>
    <dbReference type="NCBI Taxonomy" id="754435"/>
    <lineage>
        <taxon>Bacteria</taxon>
        <taxon>Pseudomonadati</taxon>
        <taxon>Bacteroidota</taxon>
        <taxon>Flavobacteriia</taxon>
        <taxon>Flavobacteriales</taxon>
        <taxon>Flavobacteriaceae</taxon>
        <taxon>Aureicoccus</taxon>
    </lineage>
</organism>
<evidence type="ECO:0000256" key="3">
    <source>
        <dbReference type="ARBA" id="ARBA00022960"/>
    </source>
</evidence>
<dbReference type="Pfam" id="PF04085">
    <property type="entry name" value="MreC"/>
    <property type="match status" value="1"/>
</dbReference>
<dbReference type="InterPro" id="IPR042177">
    <property type="entry name" value="Cell/Rod_1"/>
</dbReference>